<feature type="transmembrane region" description="Helical" evidence="7">
    <location>
        <begin position="277"/>
        <end position="301"/>
    </location>
</feature>
<evidence type="ECO:0000256" key="4">
    <source>
        <dbReference type="ARBA" id="ARBA00022692"/>
    </source>
</evidence>
<dbReference type="InterPro" id="IPR010656">
    <property type="entry name" value="DctM"/>
</dbReference>
<feature type="transmembrane region" description="Helical" evidence="7">
    <location>
        <begin position="404"/>
        <end position="425"/>
    </location>
</feature>
<evidence type="ECO:0000256" key="3">
    <source>
        <dbReference type="ARBA" id="ARBA00022519"/>
    </source>
</evidence>
<organism evidence="9 10">
    <name type="scientific">Marinobacterium aestuariivivens</name>
    <dbReference type="NCBI Taxonomy" id="1698799"/>
    <lineage>
        <taxon>Bacteria</taxon>
        <taxon>Pseudomonadati</taxon>
        <taxon>Pseudomonadota</taxon>
        <taxon>Gammaproteobacteria</taxon>
        <taxon>Oceanospirillales</taxon>
        <taxon>Oceanospirillaceae</taxon>
        <taxon>Marinobacterium</taxon>
    </lineage>
</organism>
<keyword evidence="6 7" id="KW-0472">Membrane</keyword>
<evidence type="ECO:0000259" key="8">
    <source>
        <dbReference type="Pfam" id="PF06808"/>
    </source>
</evidence>
<feature type="transmembrane region" description="Helical" evidence="7">
    <location>
        <begin position="335"/>
        <end position="353"/>
    </location>
</feature>
<keyword evidence="3 7" id="KW-0997">Cell inner membrane</keyword>
<comment type="caution">
    <text evidence="9">The sequence shown here is derived from an EMBL/GenBank/DDBJ whole genome shotgun (WGS) entry which is preliminary data.</text>
</comment>
<proteinExistence type="inferred from homology"/>
<comment type="similarity">
    <text evidence="7">Belongs to the TRAP transporter large permease family.</text>
</comment>
<comment type="subunit">
    <text evidence="7">The complex comprises the extracytoplasmic solute receptor protein and the two transmembrane proteins.</text>
</comment>
<comment type="function">
    <text evidence="7">Part of the tripartite ATP-independent periplasmic (TRAP) transport system.</text>
</comment>
<keyword evidence="7" id="KW-0813">Transport</keyword>
<evidence type="ECO:0000313" key="10">
    <source>
        <dbReference type="Proteomes" id="UP001596422"/>
    </source>
</evidence>
<keyword evidence="5 7" id="KW-1133">Transmembrane helix</keyword>
<evidence type="ECO:0000256" key="6">
    <source>
        <dbReference type="ARBA" id="ARBA00023136"/>
    </source>
</evidence>
<accession>A0ABW2A2T6</accession>
<feature type="transmembrane region" description="Helical" evidence="7">
    <location>
        <begin position="359"/>
        <end position="383"/>
    </location>
</feature>
<dbReference type="NCBIfam" id="TIGR00786">
    <property type="entry name" value="dctM"/>
    <property type="match status" value="1"/>
</dbReference>
<keyword evidence="2" id="KW-1003">Cell membrane</keyword>
<feature type="domain" description="TRAP C4-dicarboxylate transport system permease DctM subunit" evidence="8">
    <location>
        <begin position="11"/>
        <end position="421"/>
    </location>
</feature>
<dbReference type="EMBL" id="JBHSWE010000001">
    <property type="protein sequence ID" value="MFC6671624.1"/>
    <property type="molecule type" value="Genomic_DNA"/>
</dbReference>
<dbReference type="RefSeq" id="WP_379910123.1">
    <property type="nucleotide sequence ID" value="NZ_JBHSWE010000001.1"/>
</dbReference>
<dbReference type="PIRSF" id="PIRSF006066">
    <property type="entry name" value="HI0050"/>
    <property type="match status" value="1"/>
</dbReference>
<keyword evidence="10" id="KW-1185">Reference proteome</keyword>
<dbReference type="Pfam" id="PF06808">
    <property type="entry name" value="DctM"/>
    <property type="match status" value="1"/>
</dbReference>
<feature type="transmembrane region" description="Helical" evidence="7">
    <location>
        <begin position="241"/>
        <end position="257"/>
    </location>
</feature>
<reference evidence="10" key="1">
    <citation type="journal article" date="2019" name="Int. J. Syst. Evol. Microbiol.">
        <title>The Global Catalogue of Microorganisms (GCM) 10K type strain sequencing project: providing services to taxonomists for standard genome sequencing and annotation.</title>
        <authorList>
            <consortium name="The Broad Institute Genomics Platform"/>
            <consortium name="The Broad Institute Genome Sequencing Center for Infectious Disease"/>
            <person name="Wu L."/>
            <person name="Ma J."/>
        </authorList>
    </citation>
    <scope>NUCLEOTIDE SEQUENCE [LARGE SCALE GENOMIC DNA]</scope>
    <source>
        <strain evidence="10">NBRC 111756</strain>
    </source>
</reference>
<sequence length="430" mass="45923">MSLSIVFIAFFAMLGLLLLGLPIAVTMALFGVIGGVSVFGWPFLESTGAVVWSVQNENILTAIPLFILLGELMLRSGIADRMYISMAAWLGRLPGGLVHTNIGCCALFAATSGSSVATAATIGTVALPSLSERKYSMKQALGSLAAGGTLGILIPPSVNMLIYGSLTSNSIGKLFMAGLLPGIALSLLFMLYIGVTNLGEGGKREEKVSLRDRIRLSANLIPPAVIFGIVMGSIYAGIATATESAALGVMVALWFAWRSKRLNLAFLQSCFVQTARITGMILLIITAAFVLNLTISLTGVVDDLTAWVTSLGLSTTGLLLMLIVFYLCLGMFMDVLSMQVLTIPITYPIVVALGVDPIWYGVFVVLMCELGMITPPVGMNLFVVQSVRKDGGTIQEVMWGVLPYMLIMLVFAMLLMAFPQIALWLPNMMH</sequence>
<feature type="transmembrane region" description="Helical" evidence="7">
    <location>
        <begin position="140"/>
        <end position="162"/>
    </location>
</feature>
<keyword evidence="4 7" id="KW-0812">Transmembrane</keyword>
<dbReference type="Proteomes" id="UP001596422">
    <property type="component" value="Unassembled WGS sequence"/>
</dbReference>
<name>A0ABW2A2T6_9GAMM</name>
<evidence type="ECO:0000256" key="1">
    <source>
        <dbReference type="ARBA" id="ARBA00004429"/>
    </source>
</evidence>
<evidence type="ECO:0000256" key="5">
    <source>
        <dbReference type="ARBA" id="ARBA00022989"/>
    </source>
</evidence>
<feature type="transmembrane region" description="Helical" evidence="7">
    <location>
        <begin position="216"/>
        <end position="235"/>
    </location>
</feature>
<dbReference type="InterPro" id="IPR004681">
    <property type="entry name" value="TRAP_DctM"/>
</dbReference>
<comment type="subcellular location">
    <subcellularLocation>
        <location evidence="1 7">Cell inner membrane</location>
        <topology evidence="1 7">Multi-pass membrane protein</topology>
    </subcellularLocation>
</comment>
<evidence type="ECO:0000256" key="2">
    <source>
        <dbReference type="ARBA" id="ARBA00022475"/>
    </source>
</evidence>
<gene>
    <name evidence="9" type="ORF">ACFQDL_17275</name>
</gene>
<evidence type="ECO:0000313" key="9">
    <source>
        <dbReference type="EMBL" id="MFC6671624.1"/>
    </source>
</evidence>
<evidence type="ECO:0000256" key="7">
    <source>
        <dbReference type="RuleBase" id="RU369079"/>
    </source>
</evidence>
<feature type="transmembrane region" description="Helical" evidence="7">
    <location>
        <begin position="174"/>
        <end position="195"/>
    </location>
</feature>
<dbReference type="PANTHER" id="PTHR33362">
    <property type="entry name" value="SIALIC ACID TRAP TRANSPORTER PERMEASE PROTEIN SIAT-RELATED"/>
    <property type="match status" value="1"/>
</dbReference>
<feature type="transmembrane region" description="Helical" evidence="7">
    <location>
        <begin position="307"/>
        <end position="328"/>
    </location>
</feature>
<dbReference type="PANTHER" id="PTHR33362:SF5">
    <property type="entry name" value="C4-DICARBOXYLATE TRAP TRANSPORTER LARGE PERMEASE PROTEIN DCTM"/>
    <property type="match status" value="1"/>
</dbReference>
<protein>
    <recommendedName>
        <fullName evidence="7">TRAP transporter large permease protein</fullName>
    </recommendedName>
</protein>
<feature type="transmembrane region" description="Helical" evidence="7">
    <location>
        <begin position="59"/>
        <end position="78"/>
    </location>
</feature>
<feature type="transmembrane region" description="Helical" evidence="7">
    <location>
        <begin position="7"/>
        <end position="39"/>
    </location>
</feature>